<keyword evidence="2" id="KW-1185">Reference proteome</keyword>
<sequence length="94" mass="10917">MVHQGSDNVTEEGRVCTMDRNSWKREIALRHQQQSSRSSILEARQNNQTTFKSSMFYNQGTKEHEYIPIVKCADLVTQGVQTMIRERPIYGKRG</sequence>
<dbReference type="AlphaFoldDB" id="A0A068YK27"/>
<protein>
    <submittedName>
        <fullName evidence="1">Expressed protein</fullName>
    </submittedName>
</protein>
<dbReference type="Proteomes" id="UP000017246">
    <property type="component" value="Unassembled WGS sequence"/>
</dbReference>
<proteinExistence type="predicted"/>
<organism evidence="1 2">
    <name type="scientific">Echinococcus multilocularis</name>
    <name type="common">Fox tapeworm</name>
    <dbReference type="NCBI Taxonomy" id="6211"/>
    <lineage>
        <taxon>Eukaryota</taxon>
        <taxon>Metazoa</taxon>
        <taxon>Spiralia</taxon>
        <taxon>Lophotrochozoa</taxon>
        <taxon>Platyhelminthes</taxon>
        <taxon>Cestoda</taxon>
        <taxon>Eucestoda</taxon>
        <taxon>Cyclophyllidea</taxon>
        <taxon>Taeniidae</taxon>
        <taxon>Echinococcus</taxon>
    </lineage>
</organism>
<dbReference type="EMBL" id="LN902842">
    <property type="protein sequence ID" value="CDS42510.1"/>
    <property type="molecule type" value="Genomic_DNA"/>
</dbReference>
<reference evidence="1" key="1">
    <citation type="journal article" date="2013" name="Nature">
        <title>The genomes of four tapeworm species reveal adaptations to parasitism.</title>
        <authorList>
            <person name="Tsai I.J."/>
            <person name="Zarowiecki M."/>
            <person name="Holroyd N."/>
            <person name="Garciarrubio A."/>
            <person name="Sanchez-Flores A."/>
            <person name="Brooks K.L."/>
            <person name="Tracey A."/>
            <person name="Bobes R.J."/>
            <person name="Fragoso G."/>
            <person name="Sciutto E."/>
            <person name="Aslett M."/>
            <person name="Beasley H."/>
            <person name="Bennett H.M."/>
            <person name="Cai J."/>
            <person name="Camicia F."/>
            <person name="Clark R."/>
            <person name="Cucher M."/>
            <person name="De Silva N."/>
            <person name="Day T.A."/>
            <person name="Deplazes P."/>
            <person name="Estrada K."/>
            <person name="Fernandez C."/>
            <person name="Holland P.W."/>
            <person name="Hou J."/>
            <person name="Hu S."/>
            <person name="Huckvale T."/>
            <person name="Hung S.S."/>
            <person name="Kamenetzky L."/>
            <person name="Keane J.A."/>
            <person name="Kiss F."/>
            <person name="Koziol U."/>
            <person name="Lambert O."/>
            <person name="Liu K."/>
            <person name="Luo X."/>
            <person name="Luo Y."/>
            <person name="Macchiaroli N."/>
            <person name="Nichol S."/>
            <person name="Paps J."/>
            <person name="Parkinson J."/>
            <person name="Pouchkina-Stantcheva N."/>
            <person name="Riddiford N."/>
            <person name="Rosenzvit M."/>
            <person name="Salinas G."/>
            <person name="Wasmuth J.D."/>
            <person name="Zamanian M."/>
            <person name="Zheng Y."/>
            <person name="Cai X."/>
            <person name="Soberon X."/>
            <person name="Olson P.D."/>
            <person name="Laclette J.P."/>
            <person name="Brehm K."/>
            <person name="Berriman M."/>
            <person name="Garciarrubio A."/>
            <person name="Bobes R.J."/>
            <person name="Fragoso G."/>
            <person name="Sanchez-Flores A."/>
            <person name="Estrada K."/>
            <person name="Cevallos M.A."/>
            <person name="Morett E."/>
            <person name="Gonzalez V."/>
            <person name="Portillo T."/>
            <person name="Ochoa-Leyva A."/>
            <person name="Jose M.V."/>
            <person name="Sciutto E."/>
            <person name="Landa A."/>
            <person name="Jimenez L."/>
            <person name="Valdes V."/>
            <person name="Carrero J.C."/>
            <person name="Larralde C."/>
            <person name="Morales-Montor J."/>
            <person name="Limon-Lason J."/>
            <person name="Soberon X."/>
            <person name="Laclette J.P."/>
        </authorList>
    </citation>
    <scope>NUCLEOTIDE SEQUENCE [LARGE SCALE GENOMIC DNA]</scope>
</reference>
<reference evidence="1" key="2">
    <citation type="submission" date="2015-11" db="EMBL/GenBank/DDBJ databases">
        <authorList>
            <person name="Zhang Y."/>
            <person name="Guo Z."/>
        </authorList>
    </citation>
    <scope>NUCLEOTIDE SEQUENCE</scope>
</reference>
<evidence type="ECO:0000313" key="1">
    <source>
        <dbReference type="EMBL" id="CDS42510.1"/>
    </source>
</evidence>
<gene>
    <name evidence="1" type="ORF">EmuJ_001022600</name>
</gene>
<name>A0A068YK27_ECHMU</name>
<accession>A0A068YK27</accession>
<evidence type="ECO:0000313" key="2">
    <source>
        <dbReference type="Proteomes" id="UP000017246"/>
    </source>
</evidence>